<reference evidence="1" key="1">
    <citation type="submission" date="2020-05" db="EMBL/GenBank/DDBJ databases">
        <authorList>
            <person name="Chiriac C."/>
            <person name="Salcher M."/>
            <person name="Ghai R."/>
            <person name="Kavagutti S V."/>
        </authorList>
    </citation>
    <scope>NUCLEOTIDE SEQUENCE</scope>
</reference>
<evidence type="ECO:0000313" key="1">
    <source>
        <dbReference type="EMBL" id="CAB5217011.1"/>
    </source>
</evidence>
<dbReference type="EMBL" id="LR798244">
    <property type="protein sequence ID" value="CAB5217011.1"/>
    <property type="molecule type" value="Genomic_DNA"/>
</dbReference>
<proteinExistence type="predicted"/>
<name>A0A6J7WQA1_9CAUD</name>
<protein>
    <submittedName>
        <fullName evidence="1">Uncharacterized protein</fullName>
    </submittedName>
</protein>
<organism evidence="1">
    <name type="scientific">uncultured Caudovirales phage</name>
    <dbReference type="NCBI Taxonomy" id="2100421"/>
    <lineage>
        <taxon>Viruses</taxon>
        <taxon>Duplodnaviria</taxon>
        <taxon>Heunggongvirae</taxon>
        <taxon>Uroviricota</taxon>
        <taxon>Caudoviricetes</taxon>
        <taxon>Peduoviridae</taxon>
        <taxon>Maltschvirus</taxon>
        <taxon>Maltschvirus maltsch</taxon>
    </lineage>
</organism>
<accession>A0A6J7WQA1</accession>
<gene>
    <name evidence="1" type="ORF">UFOVP199_29</name>
</gene>
<sequence>MVAFTAGATLSAAALNSAFNQVNVNAQTSTSYTLALTDQGGLVTCDNTGAIALTIPPNSSVAFPVGTTILVAALNTGQVTITPGSGVTVNATPGLKVRTRYSAATLVKLGTNSWLAMGDLSA</sequence>